<name>A0ABY5JKU9_9FIRM</name>
<reference evidence="2 3" key="1">
    <citation type="submission" date="2021-03" db="EMBL/GenBank/DDBJ databases">
        <title>Comparative Genomics and Metabolomics in the genus Turicibacter.</title>
        <authorList>
            <person name="Maki J."/>
            <person name="Looft T."/>
        </authorList>
    </citation>
    <scope>NUCLEOTIDE SEQUENCE [LARGE SCALE GENOMIC DNA]</scope>
    <source>
        <strain evidence="2 3">MMM721</strain>
    </source>
</reference>
<dbReference type="Pfam" id="PF08463">
    <property type="entry name" value="EcoEI_R_C"/>
    <property type="match status" value="1"/>
</dbReference>
<dbReference type="InterPro" id="IPR013670">
    <property type="entry name" value="EcoEI_R_C_dom"/>
</dbReference>
<proteinExistence type="predicted"/>
<dbReference type="RefSeq" id="WP_212726156.1">
    <property type="nucleotide sequence ID" value="NZ_CP071249.1"/>
</dbReference>
<evidence type="ECO:0000313" key="3">
    <source>
        <dbReference type="Proteomes" id="UP001058016"/>
    </source>
</evidence>
<gene>
    <name evidence="2" type="ORF">J0J69_12045</name>
</gene>
<accession>A0ABY5JKU9</accession>
<dbReference type="EMBL" id="CP071249">
    <property type="protein sequence ID" value="UUF07317.1"/>
    <property type="molecule type" value="Genomic_DNA"/>
</dbReference>
<organism evidence="2 3">
    <name type="scientific">Turicibacter bilis</name>
    <dbReference type="NCBI Taxonomy" id="2735723"/>
    <lineage>
        <taxon>Bacteria</taxon>
        <taxon>Bacillati</taxon>
        <taxon>Bacillota</taxon>
        <taxon>Erysipelotrichia</taxon>
        <taxon>Erysipelotrichales</taxon>
        <taxon>Turicibacteraceae</taxon>
        <taxon>Turicibacter</taxon>
    </lineage>
</organism>
<evidence type="ECO:0000259" key="1">
    <source>
        <dbReference type="Pfam" id="PF08463"/>
    </source>
</evidence>
<feature type="domain" description="EcoEI R protein C-terminal" evidence="1">
    <location>
        <begin position="4"/>
        <end position="58"/>
    </location>
</feature>
<evidence type="ECO:0000313" key="2">
    <source>
        <dbReference type="EMBL" id="UUF07317.1"/>
    </source>
</evidence>
<sequence length="65" mass="7389">MNVSQLKFIELLVDYIVANGFIENNQVLTEDPFRSVGSIIDIFDTQQVHQLVGRINEIKAKIEIA</sequence>
<keyword evidence="3" id="KW-1185">Reference proteome</keyword>
<protein>
    <recommendedName>
        <fullName evidence="1">EcoEI R protein C-terminal domain-containing protein</fullName>
    </recommendedName>
</protein>
<dbReference type="Proteomes" id="UP001058016">
    <property type="component" value="Chromosome"/>
</dbReference>